<dbReference type="PIRSF" id="PIRSF000977">
    <property type="entry name" value="Exodeoxyribonuclease_I"/>
    <property type="match status" value="1"/>
</dbReference>
<dbReference type="RefSeq" id="WP_068812545.1">
    <property type="nucleotide sequence ID" value="NZ_BMIY01000001.1"/>
</dbReference>
<dbReference type="InterPro" id="IPR058561">
    <property type="entry name" value="Exonuc_1_C"/>
</dbReference>
<keyword evidence="4 13" id="KW-0540">Nuclease</keyword>
<evidence type="ECO:0000256" key="7">
    <source>
        <dbReference type="ARBA" id="ARBA00022801"/>
    </source>
</evidence>
<evidence type="ECO:0000256" key="3">
    <source>
        <dbReference type="ARBA" id="ARBA00019900"/>
    </source>
</evidence>
<evidence type="ECO:0000313" key="18">
    <source>
        <dbReference type="EMBL" id="GGG48244.1"/>
    </source>
</evidence>
<reference evidence="18" key="1">
    <citation type="journal article" date="2014" name="Int. J. Syst. Evol. Microbiol.">
        <title>Complete genome sequence of Corynebacterium casei LMG S-19264T (=DSM 44701T), isolated from a smear-ripened cheese.</title>
        <authorList>
            <consortium name="US DOE Joint Genome Institute (JGI-PGF)"/>
            <person name="Walter F."/>
            <person name="Albersmeier A."/>
            <person name="Kalinowski J."/>
            <person name="Ruckert C."/>
        </authorList>
    </citation>
    <scope>NUCLEOTIDE SEQUENCE</scope>
    <source>
        <strain evidence="18">CGMCC 1.15425</strain>
    </source>
</reference>
<protein>
    <recommendedName>
        <fullName evidence="3 13">Exodeoxyribonuclease I</fullName>
        <ecNumber evidence="2 13">3.1.11.1</ecNumber>
    </recommendedName>
</protein>
<feature type="binding site" evidence="14">
    <location>
        <position position="11"/>
    </location>
    <ligand>
        <name>substrate</name>
    </ligand>
</feature>
<organism evidence="18 19">
    <name type="scientific">Pseudohongiella nitratireducens</name>
    <dbReference type="NCBI Taxonomy" id="1768907"/>
    <lineage>
        <taxon>Bacteria</taxon>
        <taxon>Pseudomonadati</taxon>
        <taxon>Pseudomonadota</taxon>
        <taxon>Gammaproteobacteria</taxon>
        <taxon>Pseudomonadales</taxon>
        <taxon>Pseudohongiellaceae</taxon>
        <taxon>Pseudohongiella</taxon>
    </lineage>
</organism>
<keyword evidence="8 13" id="KW-0269">Exonuclease</keyword>
<keyword evidence="19" id="KW-1185">Reference proteome</keyword>
<evidence type="ECO:0000256" key="5">
    <source>
        <dbReference type="ARBA" id="ARBA00022723"/>
    </source>
</evidence>
<dbReference type="Pfam" id="PF26016">
    <property type="entry name" value="ExoI_C"/>
    <property type="match status" value="1"/>
</dbReference>
<dbReference type="FunFam" id="3.30.420.10:FF:000033">
    <property type="entry name" value="Exodeoxyribonuclease I"/>
    <property type="match status" value="1"/>
</dbReference>
<dbReference type="Pfam" id="PF08411">
    <property type="entry name" value="ExoI_SH3"/>
    <property type="match status" value="1"/>
</dbReference>
<dbReference type="InterPro" id="IPR038649">
    <property type="entry name" value="EXOI_SH3_sf"/>
</dbReference>
<comment type="caution">
    <text evidence="18">The sequence shown here is derived from an EMBL/GenBank/DDBJ whole genome shotgun (WGS) entry which is preliminary data.</text>
</comment>
<accession>A0A917GJV6</accession>
<keyword evidence="7 13" id="KW-0378">Hydrolase</keyword>
<evidence type="ECO:0000256" key="10">
    <source>
        <dbReference type="ARBA" id="ARBA00023125"/>
    </source>
</evidence>
<evidence type="ECO:0000256" key="15">
    <source>
        <dbReference type="PIRSR" id="PIRSR000977-2"/>
    </source>
</evidence>
<evidence type="ECO:0000256" key="14">
    <source>
        <dbReference type="PIRSR" id="PIRSR000977-1"/>
    </source>
</evidence>
<evidence type="ECO:0000256" key="9">
    <source>
        <dbReference type="ARBA" id="ARBA00022842"/>
    </source>
</evidence>
<dbReference type="NCBIfam" id="NF008746">
    <property type="entry name" value="PRK11779.1"/>
    <property type="match status" value="1"/>
</dbReference>
<evidence type="ECO:0000256" key="2">
    <source>
        <dbReference type="ARBA" id="ARBA00012108"/>
    </source>
</evidence>
<dbReference type="Pfam" id="PF00929">
    <property type="entry name" value="RNase_T"/>
    <property type="match status" value="1"/>
</dbReference>
<evidence type="ECO:0000256" key="6">
    <source>
        <dbReference type="ARBA" id="ARBA00022763"/>
    </source>
</evidence>
<keyword evidence="10" id="KW-0238">DNA-binding</keyword>
<name>A0A917GJV6_9GAMM</name>
<dbReference type="PROSITE" id="PS51785">
    <property type="entry name" value="EXOI_C"/>
    <property type="match status" value="1"/>
</dbReference>
<dbReference type="EC" id="3.1.11.1" evidence="2 13"/>
<dbReference type="EMBL" id="BMIY01000001">
    <property type="protein sequence ID" value="GGG48244.1"/>
    <property type="molecule type" value="Genomic_DNA"/>
</dbReference>
<dbReference type="InterPro" id="IPR012337">
    <property type="entry name" value="RNaseH-like_sf"/>
</dbReference>
<dbReference type="Proteomes" id="UP000627715">
    <property type="component" value="Unassembled WGS sequence"/>
</dbReference>
<evidence type="ECO:0000256" key="8">
    <source>
        <dbReference type="ARBA" id="ARBA00022839"/>
    </source>
</evidence>
<feature type="binding site" evidence="14">
    <location>
        <position position="159"/>
    </location>
    <ligand>
        <name>substrate</name>
    </ligand>
</feature>
<feature type="binding site" evidence="15">
    <location>
        <position position="180"/>
    </location>
    <ligand>
        <name>Mg(2+)</name>
        <dbReference type="ChEBI" id="CHEBI:18420"/>
        <label>2</label>
    </ligand>
</feature>
<evidence type="ECO:0000259" key="16">
    <source>
        <dbReference type="PROSITE" id="PS51784"/>
    </source>
</evidence>
<feature type="binding site" evidence="15">
    <location>
        <position position="11"/>
    </location>
    <ligand>
        <name>Mg(2+)</name>
        <dbReference type="ChEBI" id="CHEBI:18420"/>
        <label>2</label>
    </ligand>
</feature>
<dbReference type="AlphaFoldDB" id="A0A917GJV6"/>
<evidence type="ECO:0000256" key="4">
    <source>
        <dbReference type="ARBA" id="ARBA00022722"/>
    </source>
</evidence>
<dbReference type="Gene3D" id="1.20.1280.70">
    <property type="entry name" value="Exonuclease ExoI, domain 3"/>
    <property type="match status" value="1"/>
</dbReference>
<dbReference type="Gene3D" id="3.30.420.10">
    <property type="entry name" value="Ribonuclease H-like superfamily/Ribonuclease H"/>
    <property type="match status" value="1"/>
</dbReference>
<dbReference type="InterPro" id="IPR013620">
    <property type="entry name" value="Exonuc_1_SH3"/>
</dbReference>
<keyword evidence="5 15" id="KW-0479">Metal-binding</keyword>
<gene>
    <name evidence="18" type="ORF">GCM10011403_01610</name>
</gene>
<evidence type="ECO:0000313" key="19">
    <source>
        <dbReference type="Proteomes" id="UP000627715"/>
    </source>
</evidence>
<evidence type="ECO:0000256" key="1">
    <source>
        <dbReference type="ARBA" id="ARBA00000563"/>
    </source>
</evidence>
<sequence>MTDTILWHDYESFGADPRHDRASQFAAIRTDLELNEIEAPVMVYCQPPQDRWPHPMACYVTGITPQETRQKGVCEAEFTRQIENQLSRSGTCTAGYNSIRFDDELTRQLLYRNLYDPYEREWRNGNSRWDLIDVVRMCHALRPEGINWPTRADGAPSFRLEDLTAANGLDHLDAHDALSDVRATIAMAKLIRTQNPRLYEYTYALRRKAEVKKRLQLGSGEAVVHVASVYAAQQGCLTVVLPLVEHPLENNGTIVFDLRFDPSPWLEESAENLADALFRSRHEEGERLPVSVIQSNRCPMIAPLATLSAQRAETFALDLEQVEQYRQSILGHPGFLQRICDAFRLRQQKQDADRASQLINDPDYLLYQGGFFSRKDKDFMQQVRDTDAALLGQPGWLDDAIYDDPRLPEMLFRYRARNFPATLNEQEADRWRQHCQERLQNGVPGDENCLSLTAYEQAIVQLTRDMPGERAEQVASALQDWKSDLLRCLSS</sequence>
<dbReference type="GO" id="GO:0006281">
    <property type="term" value="P:DNA repair"/>
    <property type="evidence" value="ECO:0007669"/>
    <property type="project" value="UniProtKB-KW"/>
</dbReference>
<dbReference type="PROSITE" id="PS51784">
    <property type="entry name" value="EXOI_SH3"/>
    <property type="match status" value="1"/>
</dbReference>
<evidence type="ECO:0000259" key="17">
    <source>
        <dbReference type="PROSITE" id="PS51785"/>
    </source>
</evidence>
<dbReference type="SUPFAM" id="SSF53098">
    <property type="entry name" value="Ribonuclease H-like"/>
    <property type="match status" value="1"/>
</dbReference>
<keyword evidence="9 15" id="KW-0460">Magnesium</keyword>
<evidence type="ECO:0000256" key="12">
    <source>
        <dbReference type="ARBA" id="ARBA00046792"/>
    </source>
</evidence>
<feature type="binding site" evidence="15">
    <location>
        <position position="9"/>
    </location>
    <ligand>
        <name>Mg(2+)</name>
        <dbReference type="ChEBI" id="CHEBI:18420"/>
        <label>1</label>
    </ligand>
</feature>
<keyword evidence="11 13" id="KW-0234">DNA repair</keyword>
<dbReference type="GO" id="GO:0046872">
    <property type="term" value="F:metal ion binding"/>
    <property type="evidence" value="ECO:0007669"/>
    <property type="project" value="UniProtKB-KW"/>
</dbReference>
<dbReference type="GO" id="GO:0003677">
    <property type="term" value="F:DNA binding"/>
    <property type="evidence" value="ECO:0007669"/>
    <property type="project" value="UniProtKB-KW"/>
</dbReference>
<comment type="catalytic activity">
    <reaction evidence="1 13">
        <text>Exonucleolytic cleavage in the 3'- to 5'-direction to yield nucleoside 5'-phosphates.</text>
        <dbReference type="EC" id="3.1.11.1"/>
    </reaction>
</comment>
<feature type="domain" description="ExoI SH3-like" evidence="16">
    <location>
        <begin position="196"/>
        <end position="347"/>
    </location>
</feature>
<evidence type="ECO:0000256" key="13">
    <source>
        <dbReference type="PIRNR" id="PIRNR000977"/>
    </source>
</evidence>
<dbReference type="InterPro" id="IPR023607">
    <property type="entry name" value="Exodeoxyribonuclease_I"/>
</dbReference>
<dbReference type="Gene3D" id="3.30.1520.20">
    <property type="entry name" value="Exonuclease ExoI, domain 2"/>
    <property type="match status" value="1"/>
</dbReference>
<comment type="subunit">
    <text evidence="12">Monomer. Interacts with ssb (via C-terminus); this interaction stimulates the exonuclease activity by recruiting the enzyme to its substrate.</text>
</comment>
<dbReference type="InterPro" id="IPR034747">
    <property type="entry name" value="EXOI_SH3"/>
</dbReference>
<dbReference type="InterPro" id="IPR036397">
    <property type="entry name" value="RNaseH_sf"/>
</dbReference>
<comment type="cofactor">
    <cofactor evidence="15">
        <name>Mg(2+)</name>
        <dbReference type="ChEBI" id="CHEBI:18420"/>
    </cofactor>
    <text evidence="15">Binds 2 Mg(2+) ions per monomer.</text>
</comment>
<evidence type="ECO:0000256" key="11">
    <source>
        <dbReference type="ARBA" id="ARBA00023204"/>
    </source>
</evidence>
<feature type="domain" description="ExoI C-terminal" evidence="17">
    <location>
        <begin position="358"/>
        <end position="486"/>
    </location>
</feature>
<dbReference type="OrthoDB" id="9763470at2"/>
<keyword evidence="6 13" id="KW-0227">DNA damage</keyword>
<dbReference type="GO" id="GO:0008310">
    <property type="term" value="F:single-stranded DNA 3'-5' DNA exonuclease activity"/>
    <property type="evidence" value="ECO:0007669"/>
    <property type="project" value="UniProtKB-EC"/>
</dbReference>
<dbReference type="CDD" id="cd06138">
    <property type="entry name" value="ExoI_N"/>
    <property type="match status" value="1"/>
</dbReference>
<reference evidence="18" key="2">
    <citation type="submission" date="2020-09" db="EMBL/GenBank/DDBJ databases">
        <authorList>
            <person name="Sun Q."/>
            <person name="Zhou Y."/>
        </authorList>
    </citation>
    <scope>NUCLEOTIDE SEQUENCE</scope>
    <source>
        <strain evidence="18">CGMCC 1.15425</strain>
    </source>
</reference>
<dbReference type="InterPro" id="IPR013520">
    <property type="entry name" value="Ribonucl_H"/>
</dbReference>
<proteinExistence type="predicted"/>